<dbReference type="Proteomes" id="UP001501183">
    <property type="component" value="Unassembled WGS sequence"/>
</dbReference>
<keyword evidence="3" id="KW-1185">Reference proteome</keyword>
<gene>
    <name evidence="2" type="ORF">GCM10023094_35010</name>
</gene>
<name>A0ABP8P856_9NOCA</name>
<dbReference type="InterPro" id="IPR015421">
    <property type="entry name" value="PyrdxlP-dep_Trfase_major"/>
</dbReference>
<reference evidence="3" key="1">
    <citation type="journal article" date="2019" name="Int. J. Syst. Evol. Microbiol.">
        <title>The Global Catalogue of Microorganisms (GCM) 10K type strain sequencing project: providing services to taxonomists for standard genome sequencing and annotation.</title>
        <authorList>
            <consortium name="The Broad Institute Genomics Platform"/>
            <consortium name="The Broad Institute Genome Sequencing Center for Infectious Disease"/>
            <person name="Wu L."/>
            <person name="Ma J."/>
        </authorList>
    </citation>
    <scope>NUCLEOTIDE SEQUENCE [LARGE SCALE GENOMIC DNA]</scope>
    <source>
        <strain evidence="3">JCM 32206</strain>
    </source>
</reference>
<comment type="caution">
    <text evidence="2">The sequence shown here is derived from an EMBL/GenBank/DDBJ whole genome shotgun (WGS) entry which is preliminary data.</text>
</comment>
<evidence type="ECO:0000313" key="3">
    <source>
        <dbReference type="Proteomes" id="UP001501183"/>
    </source>
</evidence>
<protein>
    <submittedName>
        <fullName evidence="2">Uncharacterized protein</fullName>
    </submittedName>
</protein>
<organism evidence="2 3">
    <name type="scientific">Rhodococcus olei</name>
    <dbReference type="NCBI Taxonomy" id="2161675"/>
    <lineage>
        <taxon>Bacteria</taxon>
        <taxon>Bacillati</taxon>
        <taxon>Actinomycetota</taxon>
        <taxon>Actinomycetes</taxon>
        <taxon>Mycobacteriales</taxon>
        <taxon>Nocardiaceae</taxon>
        <taxon>Rhodococcus</taxon>
    </lineage>
</organism>
<evidence type="ECO:0000256" key="1">
    <source>
        <dbReference type="SAM" id="MobiDB-lite"/>
    </source>
</evidence>
<accession>A0ABP8P856</accession>
<feature type="region of interest" description="Disordered" evidence="1">
    <location>
        <begin position="100"/>
        <end position="126"/>
    </location>
</feature>
<proteinExistence type="predicted"/>
<dbReference type="SUPFAM" id="SSF53383">
    <property type="entry name" value="PLP-dependent transferases"/>
    <property type="match status" value="1"/>
</dbReference>
<dbReference type="EMBL" id="BAABFB010000053">
    <property type="protein sequence ID" value="GAA4483452.1"/>
    <property type="molecule type" value="Genomic_DNA"/>
</dbReference>
<dbReference type="Gene3D" id="3.40.640.10">
    <property type="entry name" value="Type I PLP-dependent aspartate aminotransferase-like (Major domain)"/>
    <property type="match status" value="1"/>
</dbReference>
<evidence type="ECO:0000313" key="2">
    <source>
        <dbReference type="EMBL" id="GAA4483452.1"/>
    </source>
</evidence>
<sequence length="145" mass="15747">MKLRKRYRRKAQELRAALSSTLPDAHAVFPSSGFHALLELTDTTEAAVAEHAARRGVRVRGLGEHVLQGAPMPPALVLGYGSVGRTALPSVVADLRDSIEAARSTSPTPNRTPRGRSQGFRRQPPHRVRVVGVVTRIGARSRCNQ</sequence>
<dbReference type="InterPro" id="IPR015424">
    <property type="entry name" value="PyrdxlP-dep_Trfase"/>
</dbReference>